<name>A0A975AKT0_9GAMM</name>
<feature type="signal peptide" evidence="1">
    <location>
        <begin position="1"/>
        <end position="19"/>
    </location>
</feature>
<keyword evidence="1" id="KW-0732">Signal</keyword>
<organism evidence="3 4">
    <name type="scientific">Shewanella cyperi</name>
    <dbReference type="NCBI Taxonomy" id="2814292"/>
    <lineage>
        <taxon>Bacteria</taxon>
        <taxon>Pseudomonadati</taxon>
        <taxon>Pseudomonadota</taxon>
        <taxon>Gammaproteobacteria</taxon>
        <taxon>Alteromonadales</taxon>
        <taxon>Shewanellaceae</taxon>
        <taxon>Shewanella</taxon>
    </lineage>
</organism>
<dbReference type="PROSITE" id="PS51352">
    <property type="entry name" value="THIOREDOXIN_2"/>
    <property type="match status" value="1"/>
</dbReference>
<dbReference type="EMBL" id="CP071504">
    <property type="protein sequence ID" value="QSX30480.1"/>
    <property type="molecule type" value="Genomic_DNA"/>
</dbReference>
<sequence>MIRRGLMLGLWLFAGSLTAAPLLTAQSLDARAAIMAGQRWVSICWSLDCPACIRELGELKSLLPQIDRERLLLINTDADADREQEQEQLLAQLGLTALPQLSFADGQEQQGRFLLDPSWYGELPRTFFIDESGNWKGKSGLVEQQWLRQWLTQDEASKQTAQQ</sequence>
<dbReference type="InterPro" id="IPR013766">
    <property type="entry name" value="Thioredoxin_domain"/>
</dbReference>
<feature type="domain" description="Thioredoxin" evidence="2">
    <location>
        <begin position="14"/>
        <end position="152"/>
    </location>
</feature>
<evidence type="ECO:0000259" key="2">
    <source>
        <dbReference type="PROSITE" id="PS51352"/>
    </source>
</evidence>
<dbReference type="Proteomes" id="UP000663281">
    <property type="component" value="Chromosome"/>
</dbReference>
<evidence type="ECO:0000313" key="4">
    <source>
        <dbReference type="Proteomes" id="UP000663281"/>
    </source>
</evidence>
<gene>
    <name evidence="3" type="ORF">JYB88_02130</name>
</gene>
<dbReference type="AlphaFoldDB" id="A0A975AKT0"/>
<feature type="chain" id="PRO_5036962395" description="Thioredoxin domain-containing protein" evidence="1">
    <location>
        <begin position="20"/>
        <end position="163"/>
    </location>
</feature>
<proteinExistence type="predicted"/>
<accession>A0A975AKT0</accession>
<protein>
    <recommendedName>
        <fullName evidence="2">Thioredoxin domain-containing protein</fullName>
    </recommendedName>
</protein>
<keyword evidence="4" id="KW-1185">Reference proteome</keyword>
<reference evidence="3 4" key="1">
    <citation type="submission" date="2021-03" db="EMBL/GenBank/DDBJ databases">
        <title>Novel species identification of genus Shewanella.</title>
        <authorList>
            <person name="Liu G."/>
            <person name="Zhang Q."/>
        </authorList>
    </citation>
    <scope>NUCLEOTIDE SEQUENCE [LARGE SCALE GENOMIC DNA]</scope>
    <source>
        <strain evidence="3 4">FJAT-53726</strain>
    </source>
</reference>
<evidence type="ECO:0000313" key="3">
    <source>
        <dbReference type="EMBL" id="QSX30480.1"/>
    </source>
</evidence>
<dbReference type="SUPFAM" id="SSF52833">
    <property type="entry name" value="Thioredoxin-like"/>
    <property type="match status" value="1"/>
</dbReference>
<evidence type="ECO:0000256" key="1">
    <source>
        <dbReference type="SAM" id="SignalP"/>
    </source>
</evidence>
<dbReference type="RefSeq" id="WP_207325318.1">
    <property type="nucleotide sequence ID" value="NZ_CP071504.1"/>
</dbReference>
<dbReference type="Gene3D" id="3.40.30.10">
    <property type="entry name" value="Glutaredoxin"/>
    <property type="match status" value="1"/>
</dbReference>
<dbReference type="KEGG" id="scyp:JYB88_02130"/>
<dbReference type="InterPro" id="IPR036249">
    <property type="entry name" value="Thioredoxin-like_sf"/>
</dbReference>